<dbReference type="PDB" id="3W6W">
    <property type="method" value="X-ray"/>
    <property type="resolution" value="1.39 A"/>
    <property type="chains" value="A/B=2-580"/>
</dbReference>
<feature type="binding site" evidence="15">
    <location>
        <position position="103"/>
    </location>
    <ligand>
        <name>Cu(2+)</name>
        <dbReference type="ChEBI" id="CHEBI:29036"/>
        <label>1</label>
    </ligand>
</feature>
<dbReference type="EC" id="1.14.18.1" evidence="3"/>
<dbReference type="InterPro" id="IPR015021">
    <property type="entry name" value="C11orf54_DUF1907"/>
</dbReference>
<feature type="binding site" evidence="15">
    <location>
        <position position="94"/>
    </location>
    <ligand>
        <name>Cu(2+)</name>
        <dbReference type="ChEBI" id="CHEBI:29036"/>
        <label>1</label>
    </ligand>
</feature>
<evidence type="ECO:0000256" key="9">
    <source>
        <dbReference type="ARBA" id="ARBA00048233"/>
    </source>
</evidence>
<keyword evidence="4 15" id="KW-0479">Metal-binding</keyword>
<evidence type="ECO:0000256" key="10">
    <source>
        <dbReference type="ARBA" id="ARBA00048881"/>
    </source>
</evidence>
<dbReference type="GeneID" id="5990642"/>
<dbReference type="EvolutionaryTrace" id="Q2UP46"/>
<dbReference type="OMA" id="YTIVFYL"/>
<dbReference type="SMART" id="SM01168">
    <property type="entry name" value="DUF1907"/>
    <property type="match status" value="1"/>
</dbReference>
<dbReference type="Gene3D" id="2.60.310.20">
    <property type="match status" value="1"/>
</dbReference>
<organism evidence="12 13">
    <name type="scientific">Aspergillus oryzae (strain ATCC 42149 / RIB 40)</name>
    <name type="common">Yellow koji mold</name>
    <dbReference type="NCBI Taxonomy" id="510516"/>
    <lineage>
        <taxon>Eukaryota</taxon>
        <taxon>Fungi</taxon>
        <taxon>Dikarya</taxon>
        <taxon>Ascomycota</taxon>
        <taxon>Pezizomycotina</taxon>
        <taxon>Eurotiomycetes</taxon>
        <taxon>Eurotiomycetidae</taxon>
        <taxon>Eurotiales</taxon>
        <taxon>Aspergillaceae</taxon>
        <taxon>Aspergillus</taxon>
        <taxon>Aspergillus subgen. Circumdati</taxon>
    </lineage>
</organism>
<dbReference type="FunFam" id="1.10.1280.10:FF:000013">
    <property type="entry name" value="Tyrosinase domain protein"/>
    <property type="match status" value="1"/>
</dbReference>
<dbReference type="Proteomes" id="UP000006564">
    <property type="component" value="Chromosome 2"/>
</dbReference>
<sequence>MPYLITGIPKDPKHPLPIRKDIDDWYLEQTSAGSNRIQLTLFVEALTVIQNRPLNDQLSYFRLAGIHGAPWTEWDGVPGGQKDSKGNPTGFCVHNNYTFPTWHRVYVTLYEQVIYEAMLDFIKQNVPQNGKADWENEAKQWRLPYWDFARFARHGHDNTQGDELRLPILVTMPMVKVLVPGQPGKQLSKPNPLYRFQMQTLMGTLERPYAITSQKTEEHGWSFDLPFDKCQSTTKYGLLENYNADVWADGGQNWLRANLALNEHPWYQNLDGWASVPTLQDMTFRLLTTGGLNWGEFSSTRYDDKKEEAQPKNNEQAPKNWMNLEAIHNNVHNWVGGFMFSRPGRHDLKLWGAGHMSSVPVAAFDPIFWLHHWLTAIWQTVNSGSWFNDDKSKVSKDDDLRPFHRFCEKTRKVVFFRSDDVKDWRSLNYDYAITKDASRIRKEISDLYGQRTKEVYKDFGEEDYILSIRYSRYALGGKPFQINIFFGDVDGKDFYDARSQNFVGSVFNFSGSLEDSNCDKCAQQEQEGVLSVSQLPARLAVHYYKKQNKGEVPTPRYVVVNSQGKAEAEVKVEVALHKTEVFHSVDSESWDLRMEHTHCFSTHGMGGHYHYDTTAEVVEYEAWLNTAKVIYRIDQPGQ</sequence>
<keyword evidence="14 15" id="KW-0002">3D-structure</keyword>
<dbReference type="EMBL" id="BA000050">
    <property type="protein sequence ID" value="BAE56669.1"/>
    <property type="molecule type" value="Genomic_DNA"/>
</dbReference>
<dbReference type="PDB" id="3W6Q">
    <property type="method" value="X-ray"/>
    <property type="resolution" value="2.05 A"/>
    <property type="chains" value="A/B/C/D=2-580"/>
</dbReference>
<dbReference type="PANTHER" id="PTHR11474">
    <property type="entry name" value="TYROSINASE FAMILY MEMBER"/>
    <property type="match status" value="1"/>
</dbReference>
<comment type="catalytic activity">
    <reaction evidence="10">
        <text>L-tyrosine + O2 = L-dopaquinone + H2O</text>
        <dbReference type="Rhea" id="RHEA:18117"/>
        <dbReference type="ChEBI" id="CHEBI:15377"/>
        <dbReference type="ChEBI" id="CHEBI:15379"/>
        <dbReference type="ChEBI" id="CHEBI:57924"/>
        <dbReference type="ChEBI" id="CHEBI:58315"/>
        <dbReference type="EC" id="1.14.18.1"/>
    </reaction>
</comment>
<feature type="binding site" evidence="15">
    <location>
        <position position="372"/>
    </location>
    <ligand>
        <name>Cu(2+)</name>
        <dbReference type="ChEBI" id="CHEBI:29036"/>
        <label>2</label>
    </ligand>
</feature>
<evidence type="ECO:0007829" key="15">
    <source>
        <dbReference type="PDB" id="3W6W"/>
    </source>
</evidence>
<dbReference type="GO" id="GO:0004503">
    <property type="term" value="F:tyrosinase activity"/>
    <property type="evidence" value="ECO:0000314"/>
    <property type="project" value="AspGD"/>
</dbReference>
<dbReference type="STRING" id="510516.Q2UP46"/>
<keyword evidence="6" id="KW-0186">Copper</keyword>
<feature type="binding site" evidence="15">
    <location>
        <position position="328"/>
    </location>
    <ligand>
        <name>Cu(2+)</name>
        <dbReference type="ChEBI" id="CHEBI:29036"/>
        <label>2</label>
    </ligand>
</feature>
<comment type="cofactor">
    <cofactor evidence="1">
        <name>Cu(2+)</name>
        <dbReference type="ChEBI" id="CHEBI:29036"/>
    </cofactor>
</comment>
<dbReference type="SUPFAM" id="SSF48056">
    <property type="entry name" value="Di-copper centre-containing domain"/>
    <property type="match status" value="1"/>
</dbReference>
<evidence type="ECO:0000256" key="1">
    <source>
        <dbReference type="ARBA" id="ARBA00001973"/>
    </source>
</evidence>
<dbReference type="SUPFAM" id="SSF117856">
    <property type="entry name" value="AF0104/ALDC/Ptd012-like"/>
    <property type="match status" value="1"/>
</dbReference>
<gene>
    <name evidence="12" type="ORF">AO090001000117</name>
</gene>
<dbReference type="Gene3D" id="1.10.1280.10">
    <property type="entry name" value="Di-copper center containing domain from catechol oxidase"/>
    <property type="match status" value="1"/>
</dbReference>
<protein>
    <recommendedName>
        <fullName evidence="3">tyrosinase</fullName>
        <ecNumber evidence="3">1.14.18.1</ecNumber>
    </recommendedName>
</protein>
<evidence type="ECO:0000259" key="11">
    <source>
        <dbReference type="PROSITE" id="PS00497"/>
    </source>
</evidence>
<evidence type="ECO:0000256" key="5">
    <source>
        <dbReference type="ARBA" id="ARBA00023002"/>
    </source>
</evidence>
<feature type="domain" description="Tyrosinase copper-binding" evidence="11">
    <location>
        <begin position="94"/>
        <end position="111"/>
    </location>
</feature>
<dbReference type="HOGENOM" id="CLU_013691_1_2_1"/>
<keyword evidence="8" id="KW-0470">Melanin biosynthesis</keyword>
<dbReference type="KEGG" id="aor:AO090001000117"/>
<keyword evidence="13" id="KW-1185">Reference proteome</keyword>
<dbReference type="SMR" id="Q2UP46"/>
<reference evidence="14 15" key="2">
    <citation type="journal article" date="2013" name="J. Biol. Chem.">
        <title>Crystal structures of copper-depleted and copper-bound fungal pro-tyrosinase: insights into endogenous cysteine-dependent copper incorporation.</title>
        <authorList>
            <person name="Fujieda N."/>
            <person name="Yabuta S."/>
            <person name="Ikeda T."/>
            <person name="Oyama T."/>
            <person name="Muraki N."/>
            <person name="Kurisu G."/>
            <person name="Itoh S."/>
        </authorList>
    </citation>
    <scope>X-RAY CRYSTALLOGRAPHY (1.39 ANGSTROMS) OF 2-580 IN COMPLEX WITH CU(2+)</scope>
</reference>
<evidence type="ECO:0000313" key="13">
    <source>
        <dbReference type="Proteomes" id="UP000006564"/>
    </source>
</evidence>
<dbReference type="GO" id="GO:0042438">
    <property type="term" value="P:melanin biosynthetic process"/>
    <property type="evidence" value="ECO:0007669"/>
    <property type="project" value="UniProtKB-KW"/>
</dbReference>
<dbReference type="PRINTS" id="PR00092">
    <property type="entry name" value="TYROSINASE"/>
</dbReference>
<dbReference type="EMBL" id="AP007154">
    <property type="protein sequence ID" value="BAE56669.1"/>
    <property type="molecule type" value="Genomic_DNA"/>
</dbReference>
<dbReference type="GO" id="GO:0005634">
    <property type="term" value="C:nucleus"/>
    <property type="evidence" value="ECO:0007669"/>
    <property type="project" value="InterPro"/>
</dbReference>
<reference evidence="12 13" key="1">
    <citation type="journal article" date="2005" name="Nature">
        <title>Genome sequencing and analysis of Aspergillus oryzae.</title>
        <authorList>
            <person name="Machida M."/>
            <person name="Asai K."/>
            <person name="Sano M."/>
            <person name="Tanaka T."/>
            <person name="Kumagai T."/>
            <person name="Terai G."/>
            <person name="Kusumoto K."/>
            <person name="Arima T."/>
            <person name="Akita O."/>
            <person name="Kashiwagi Y."/>
            <person name="Abe K."/>
            <person name="Gomi K."/>
            <person name="Horiuchi H."/>
            <person name="Kitamoto K."/>
            <person name="Kobayashi T."/>
            <person name="Takeuchi M."/>
            <person name="Denning D.W."/>
            <person name="Galagan J.E."/>
            <person name="Nierman W.C."/>
            <person name="Yu J."/>
            <person name="Archer D.B."/>
            <person name="Bennett J.W."/>
            <person name="Bhatnagar D."/>
            <person name="Cleveland T.E."/>
            <person name="Fedorova N.D."/>
            <person name="Gotoh O."/>
            <person name="Horikawa H."/>
            <person name="Hosoyama A."/>
            <person name="Ichinomiya M."/>
            <person name="Igarashi R."/>
            <person name="Iwashita K."/>
            <person name="Juvvadi P.R."/>
            <person name="Kato M."/>
            <person name="Kato Y."/>
            <person name="Kin T."/>
            <person name="Kokubun A."/>
            <person name="Maeda H."/>
            <person name="Maeyama N."/>
            <person name="Maruyama J."/>
            <person name="Nagasaki H."/>
            <person name="Nakajima T."/>
            <person name="Oda K."/>
            <person name="Okada K."/>
            <person name="Paulsen I."/>
            <person name="Sakamoto K."/>
            <person name="Sawano T."/>
            <person name="Takahashi M."/>
            <person name="Takase K."/>
            <person name="Terabayashi Y."/>
            <person name="Wortman J."/>
            <person name="Yamada O."/>
            <person name="Yamagata Y."/>
            <person name="Anazawa H."/>
            <person name="Hata Y."/>
            <person name="Koide Y."/>
            <person name="Komori T."/>
            <person name="Koyama Y."/>
            <person name="Minetoki T."/>
            <person name="Suharnan S."/>
            <person name="Tanaka A."/>
            <person name="Isono K."/>
            <person name="Kuhara S."/>
            <person name="Ogasawara N."/>
            <person name="Kikuchi H."/>
        </authorList>
    </citation>
    <scope>NUCLEOTIDE SEQUENCE [LARGE SCALE GENOMIC DNA]</scope>
    <source>
        <strain evidence="13">ATCC 42149 / RIB 40</strain>
    </source>
</reference>
<dbReference type="InterPro" id="IPR050316">
    <property type="entry name" value="Tyrosinase/Hemocyanin"/>
</dbReference>
<dbReference type="Pfam" id="PF18132">
    <property type="entry name" value="Tyrosinase_C"/>
    <property type="match status" value="1"/>
</dbReference>
<evidence type="ECO:0000313" key="12">
    <source>
        <dbReference type="EMBL" id="BAE56669.1"/>
    </source>
</evidence>
<dbReference type="InterPro" id="IPR002227">
    <property type="entry name" value="Tyrosinase_Cu-bd"/>
</dbReference>
<accession>Q2UP46</accession>
<keyword evidence="7" id="KW-0503">Monooxygenase</keyword>
<evidence type="ECO:0000256" key="2">
    <source>
        <dbReference type="ARBA" id="ARBA00009928"/>
    </source>
</evidence>
<dbReference type="RefSeq" id="XP_023089516.1">
    <property type="nucleotide sequence ID" value="XM_023234385.1"/>
</dbReference>
<feature type="binding site" evidence="15">
    <location>
        <position position="67"/>
    </location>
    <ligand>
        <name>Cu(2+)</name>
        <dbReference type="ChEBI" id="CHEBI:29036"/>
        <label>1</label>
    </ligand>
</feature>
<dbReference type="PDBsum" id="3W6Q"/>
<dbReference type="AlphaFoldDB" id="Q2UP46"/>
<evidence type="ECO:0000256" key="3">
    <source>
        <dbReference type="ARBA" id="ARBA00011906"/>
    </source>
</evidence>
<comment type="catalytic activity">
    <reaction evidence="9">
        <text>2 L-dopa + O2 = 2 L-dopaquinone + 2 H2O</text>
        <dbReference type="Rhea" id="RHEA:34287"/>
        <dbReference type="ChEBI" id="CHEBI:15377"/>
        <dbReference type="ChEBI" id="CHEBI:15379"/>
        <dbReference type="ChEBI" id="CHEBI:57504"/>
        <dbReference type="ChEBI" id="CHEBI:57924"/>
        <dbReference type="EC" id="1.14.18.1"/>
    </reaction>
</comment>
<dbReference type="PANTHER" id="PTHR11474:SF76">
    <property type="entry name" value="SHKT DOMAIN-CONTAINING PROTEIN"/>
    <property type="match status" value="1"/>
</dbReference>
<dbReference type="VEuPathDB" id="FungiDB:AO090001000117"/>
<dbReference type="PDBsum" id="3W6W"/>
<proteinExistence type="evidence at protein level"/>
<dbReference type="PROSITE" id="PS00497">
    <property type="entry name" value="TYROSINASE_1"/>
    <property type="match status" value="1"/>
</dbReference>
<evidence type="ECO:0000256" key="7">
    <source>
        <dbReference type="ARBA" id="ARBA00023033"/>
    </source>
</evidence>
<evidence type="ECO:0000256" key="6">
    <source>
        <dbReference type="ARBA" id="ARBA00023008"/>
    </source>
</evidence>
<name>Q2UP46_ASPOR</name>
<keyword evidence="5" id="KW-0560">Oxidoreductase</keyword>
<evidence type="ECO:0007829" key="14">
    <source>
        <dbReference type="PDB" id="3W6Q"/>
    </source>
</evidence>
<feature type="binding site" evidence="15">
    <location>
        <position position="332"/>
    </location>
    <ligand>
        <name>Cu(2+)</name>
        <dbReference type="ChEBI" id="CHEBI:29036"/>
        <label>2</label>
    </ligand>
</feature>
<dbReference type="Pfam" id="PF00264">
    <property type="entry name" value="Tyrosinase"/>
    <property type="match status" value="1"/>
</dbReference>
<dbReference type="Pfam" id="PF08925">
    <property type="entry name" value="DUF1907"/>
    <property type="match status" value="1"/>
</dbReference>
<evidence type="ECO:0000256" key="4">
    <source>
        <dbReference type="ARBA" id="ARBA00022723"/>
    </source>
</evidence>
<comment type="similarity">
    <text evidence="2">Belongs to the tyrosinase family.</text>
</comment>
<dbReference type="GO" id="GO:0046872">
    <property type="term" value="F:metal ion binding"/>
    <property type="evidence" value="ECO:0007669"/>
    <property type="project" value="UniProtKB-KW"/>
</dbReference>
<dbReference type="InterPro" id="IPR041640">
    <property type="entry name" value="Tyrosinase_C"/>
</dbReference>
<evidence type="ECO:0000256" key="8">
    <source>
        <dbReference type="ARBA" id="ARBA00023101"/>
    </source>
</evidence>
<dbReference type="InterPro" id="IPR008922">
    <property type="entry name" value="Di-copper_centre_dom_sf"/>
</dbReference>